<evidence type="ECO:0000313" key="1">
    <source>
        <dbReference type="EMBL" id="VTZ90573.1"/>
    </source>
</evidence>
<evidence type="ECO:0008006" key="3">
    <source>
        <dbReference type="Google" id="ProtNLM"/>
    </source>
</evidence>
<evidence type="ECO:0000313" key="2">
    <source>
        <dbReference type="Proteomes" id="UP000365705"/>
    </source>
</evidence>
<name>A0A508YN17_LIMMU</name>
<protein>
    <recommendedName>
        <fullName evidence="3">DUF2969 domain-containing protein</fullName>
    </recommendedName>
</protein>
<proteinExistence type="predicted"/>
<dbReference type="InterPro" id="IPR021351">
    <property type="entry name" value="DUF2969"/>
</dbReference>
<organism evidence="1 2">
    <name type="scientific">Limosilactobacillus mucosae</name>
    <name type="common">Lactobacillus mucosae</name>
    <dbReference type="NCBI Taxonomy" id="97478"/>
    <lineage>
        <taxon>Bacteria</taxon>
        <taxon>Bacillati</taxon>
        <taxon>Bacillota</taxon>
        <taxon>Bacilli</taxon>
        <taxon>Lactobacillales</taxon>
        <taxon>Lactobacillaceae</taxon>
        <taxon>Limosilactobacillus</taxon>
    </lineage>
</organism>
<sequence>MPGFYAAILGPTVVSIQCRITLQSDEHIIDKGENVSKKEKTVAVSVKDIERNGQPVEQIFVGKRLIGEVVADKERFKAILLKGEQAFYVRSQEEGLETILQQYHLHQG</sequence>
<dbReference type="Proteomes" id="UP000365705">
    <property type="component" value="Unassembled WGS sequence"/>
</dbReference>
<dbReference type="AlphaFoldDB" id="A0A508YN17"/>
<gene>
    <name evidence="1" type="ORF">LMUP508_01201</name>
</gene>
<accession>A0A508YN17</accession>
<dbReference type="EMBL" id="CABFNH010000015">
    <property type="protein sequence ID" value="VTZ90573.1"/>
    <property type="molecule type" value="Genomic_DNA"/>
</dbReference>
<reference evidence="1 2" key="1">
    <citation type="submission" date="2019-06" db="EMBL/GenBank/DDBJ databases">
        <authorList>
            <person name="Rodrigo-Torres L."/>
            <person name="Arahal R. D."/>
            <person name="Lucena T."/>
        </authorList>
    </citation>
    <scope>NUCLEOTIDE SEQUENCE [LARGE SCALE GENOMIC DNA]</scope>
    <source>
        <strain evidence="1 2">INIA P508</strain>
    </source>
</reference>
<dbReference type="Pfam" id="PF11184">
    <property type="entry name" value="DUF2969"/>
    <property type="match status" value="1"/>
</dbReference>